<keyword evidence="2" id="KW-0808">Transferase</keyword>
<evidence type="ECO:0000313" key="2">
    <source>
        <dbReference type="EMBL" id="VEH71229.1"/>
    </source>
</evidence>
<dbReference type="AlphaFoldDB" id="A0A448N1F5"/>
<organism evidence="2 3">
    <name type="scientific">Arachnia propionica</name>
    <dbReference type="NCBI Taxonomy" id="1750"/>
    <lineage>
        <taxon>Bacteria</taxon>
        <taxon>Bacillati</taxon>
        <taxon>Actinomycetota</taxon>
        <taxon>Actinomycetes</taxon>
        <taxon>Propionibacteriales</taxon>
        <taxon>Propionibacteriaceae</taxon>
        <taxon>Arachnia</taxon>
    </lineage>
</organism>
<dbReference type="InterPro" id="IPR000182">
    <property type="entry name" value="GNAT_dom"/>
</dbReference>
<dbReference type="GO" id="GO:0016747">
    <property type="term" value="F:acyltransferase activity, transferring groups other than amino-acyl groups"/>
    <property type="evidence" value="ECO:0007669"/>
    <property type="project" value="InterPro"/>
</dbReference>
<dbReference type="GeneID" id="64407974"/>
<feature type="domain" description="N-acetyltransferase" evidence="1">
    <location>
        <begin position="21"/>
        <end position="158"/>
    </location>
</feature>
<dbReference type="InterPro" id="IPR053144">
    <property type="entry name" value="Acetyltransferase_Butenolide"/>
</dbReference>
<dbReference type="Pfam" id="PF13508">
    <property type="entry name" value="Acetyltransf_7"/>
    <property type="match status" value="1"/>
</dbReference>
<dbReference type="EMBL" id="LR134406">
    <property type="protein sequence ID" value="VEH71229.1"/>
    <property type="molecule type" value="Genomic_DNA"/>
</dbReference>
<keyword evidence="3" id="KW-1185">Reference proteome</keyword>
<dbReference type="SUPFAM" id="SSF55729">
    <property type="entry name" value="Acyl-CoA N-acyltransferases (Nat)"/>
    <property type="match status" value="1"/>
</dbReference>
<reference evidence="2 3" key="1">
    <citation type="submission" date="2018-12" db="EMBL/GenBank/DDBJ databases">
        <authorList>
            <consortium name="Pathogen Informatics"/>
        </authorList>
    </citation>
    <scope>NUCLEOTIDE SEQUENCE [LARGE SCALE GENOMIC DNA]</scope>
    <source>
        <strain evidence="2 3">NCTC12967</strain>
    </source>
</reference>
<dbReference type="InterPro" id="IPR016181">
    <property type="entry name" value="Acyl_CoA_acyltransferase"/>
</dbReference>
<sequence length="158" mass="17461">MQIVQTVGVGKNGRVMCNDEVSYDADRLPSRDETRTLYDSVGWAAYTDDLDALIRGLENSAVVVTARSGGELIGLARIVSDRATIAYLQDVLVHPSFRRRGIATALVNRAFAPFGRVRQHVLLTDAEPGQRAFYESIGFTEIRDLPGQGCRSFVRFNP</sequence>
<accession>A0A448N1F5</accession>
<dbReference type="CDD" id="cd04301">
    <property type="entry name" value="NAT_SF"/>
    <property type="match status" value="1"/>
</dbReference>
<dbReference type="PANTHER" id="PTHR43233:SF1">
    <property type="entry name" value="FAMILY N-ACETYLTRANSFERASE, PUTATIVE (AFU_ORTHOLOGUE AFUA_6G03350)-RELATED"/>
    <property type="match status" value="1"/>
</dbReference>
<proteinExistence type="predicted"/>
<dbReference type="Proteomes" id="UP000273044">
    <property type="component" value="Chromosome"/>
</dbReference>
<evidence type="ECO:0000313" key="3">
    <source>
        <dbReference type="Proteomes" id="UP000273044"/>
    </source>
</evidence>
<dbReference type="Gene3D" id="3.40.630.30">
    <property type="match status" value="1"/>
</dbReference>
<protein>
    <submittedName>
        <fullName evidence="2">Predicted acetyltransferase</fullName>
    </submittedName>
</protein>
<dbReference type="PANTHER" id="PTHR43233">
    <property type="entry name" value="FAMILY N-ACETYLTRANSFERASE, PUTATIVE (AFU_ORTHOLOGUE AFUA_6G03350)-RELATED"/>
    <property type="match status" value="1"/>
</dbReference>
<gene>
    <name evidence="2" type="ORF">NCTC12967_02547</name>
</gene>
<name>A0A448N1F5_9ACTN</name>
<dbReference type="RefSeq" id="WP_244926084.1">
    <property type="nucleotide sequence ID" value="NZ_CAUVFS010000010.1"/>
</dbReference>
<dbReference type="PROSITE" id="PS51186">
    <property type="entry name" value="GNAT"/>
    <property type="match status" value="1"/>
</dbReference>
<evidence type="ECO:0000259" key="1">
    <source>
        <dbReference type="PROSITE" id="PS51186"/>
    </source>
</evidence>